<dbReference type="HAMAP" id="MF_00048">
    <property type="entry name" value="UPF0102"/>
    <property type="match status" value="1"/>
</dbReference>
<dbReference type="Pfam" id="PF02021">
    <property type="entry name" value="UPF0102"/>
    <property type="match status" value="1"/>
</dbReference>
<accession>A0A1H2LMA1</accession>
<evidence type="ECO:0000313" key="3">
    <source>
        <dbReference type="EMBL" id="SDU82140.1"/>
    </source>
</evidence>
<dbReference type="GO" id="GO:0003676">
    <property type="term" value="F:nucleic acid binding"/>
    <property type="evidence" value="ECO:0007669"/>
    <property type="project" value="InterPro"/>
</dbReference>
<dbReference type="NCBIfam" id="NF009154">
    <property type="entry name" value="PRK12497.3-3"/>
    <property type="match status" value="1"/>
</dbReference>
<dbReference type="RefSeq" id="WP_091282131.1">
    <property type="nucleotide sequence ID" value="NZ_JABAPH010000027.1"/>
</dbReference>
<evidence type="ECO:0000256" key="1">
    <source>
        <dbReference type="ARBA" id="ARBA00006738"/>
    </source>
</evidence>
<dbReference type="AlphaFoldDB" id="A0A1H2LMA1"/>
<keyword evidence="3" id="KW-0255">Endonuclease</keyword>
<dbReference type="GO" id="GO:0004519">
    <property type="term" value="F:endonuclease activity"/>
    <property type="evidence" value="ECO:0007669"/>
    <property type="project" value="UniProtKB-KW"/>
</dbReference>
<keyword evidence="4" id="KW-1185">Reference proteome</keyword>
<keyword evidence="3" id="KW-0378">Hydrolase</keyword>
<reference evidence="4" key="1">
    <citation type="submission" date="2016-10" db="EMBL/GenBank/DDBJ databases">
        <authorList>
            <person name="Varghese N."/>
            <person name="Submissions S."/>
        </authorList>
    </citation>
    <scope>NUCLEOTIDE SEQUENCE [LARGE SCALE GENOMIC DNA]</scope>
    <source>
        <strain evidence="4">DSM 10002</strain>
    </source>
</reference>
<dbReference type="InterPro" id="IPR011335">
    <property type="entry name" value="Restrct_endonuc-II-like"/>
</dbReference>
<comment type="similarity">
    <text evidence="1 2">Belongs to the UPF0102 family.</text>
</comment>
<dbReference type="Gene3D" id="3.40.1350.10">
    <property type="match status" value="1"/>
</dbReference>
<name>A0A1H2LMA1_9ACTO</name>
<keyword evidence="3" id="KW-0540">Nuclease</keyword>
<dbReference type="CDD" id="cd20736">
    <property type="entry name" value="PoNe_Nuclease"/>
    <property type="match status" value="1"/>
</dbReference>
<evidence type="ECO:0000256" key="2">
    <source>
        <dbReference type="HAMAP-Rule" id="MF_00048"/>
    </source>
</evidence>
<gene>
    <name evidence="3" type="ORF">SAMN04489737_1668</name>
</gene>
<evidence type="ECO:0000313" key="4">
    <source>
        <dbReference type="Proteomes" id="UP000214355"/>
    </source>
</evidence>
<dbReference type="InterPro" id="IPR003509">
    <property type="entry name" value="UPF0102_YraN-like"/>
</dbReference>
<dbReference type="GeneID" id="65345391"/>
<dbReference type="InterPro" id="IPR011856">
    <property type="entry name" value="tRNA_endonuc-like_dom_sf"/>
</dbReference>
<dbReference type="OrthoDB" id="9794876at2"/>
<dbReference type="PANTHER" id="PTHR34039">
    <property type="entry name" value="UPF0102 PROTEIN YRAN"/>
    <property type="match status" value="1"/>
</dbReference>
<dbReference type="SUPFAM" id="SSF52980">
    <property type="entry name" value="Restriction endonuclease-like"/>
    <property type="match status" value="1"/>
</dbReference>
<dbReference type="STRING" id="131112.SAMN04489737_1668"/>
<sequence>METLNNRQSLGAWGEETASRYVQSRGWAVLDRNWRSPAGELDIVAYDPARDALVAIEVKTRRCIRYGAPEEAVTGQKIERIRRAFGHWQHIQRRRAARIAIDVIAITARTVDDFRLNHIRNVA</sequence>
<proteinExistence type="inferred from homology"/>
<protein>
    <recommendedName>
        <fullName evidence="2">UPF0102 protein SAMN04489737_1668</fullName>
    </recommendedName>
</protein>
<dbReference type="EMBL" id="LT629804">
    <property type="protein sequence ID" value="SDU82140.1"/>
    <property type="molecule type" value="Genomic_DNA"/>
</dbReference>
<dbReference type="Proteomes" id="UP000214355">
    <property type="component" value="Chromosome I"/>
</dbReference>
<organism evidence="3 4">
    <name type="scientific">Arcanobacterium phocae</name>
    <dbReference type="NCBI Taxonomy" id="131112"/>
    <lineage>
        <taxon>Bacteria</taxon>
        <taxon>Bacillati</taxon>
        <taxon>Actinomycetota</taxon>
        <taxon>Actinomycetes</taxon>
        <taxon>Actinomycetales</taxon>
        <taxon>Actinomycetaceae</taxon>
        <taxon>Arcanobacterium</taxon>
    </lineage>
</organism>
<dbReference type="PANTHER" id="PTHR34039:SF1">
    <property type="entry name" value="UPF0102 PROTEIN YRAN"/>
    <property type="match status" value="1"/>
</dbReference>